<organism evidence="4 5">
    <name type="scientific">Trifolium medium</name>
    <dbReference type="NCBI Taxonomy" id="97028"/>
    <lineage>
        <taxon>Eukaryota</taxon>
        <taxon>Viridiplantae</taxon>
        <taxon>Streptophyta</taxon>
        <taxon>Embryophyta</taxon>
        <taxon>Tracheophyta</taxon>
        <taxon>Spermatophyta</taxon>
        <taxon>Magnoliopsida</taxon>
        <taxon>eudicotyledons</taxon>
        <taxon>Gunneridae</taxon>
        <taxon>Pentapetalae</taxon>
        <taxon>rosids</taxon>
        <taxon>fabids</taxon>
        <taxon>Fabales</taxon>
        <taxon>Fabaceae</taxon>
        <taxon>Papilionoideae</taxon>
        <taxon>50 kb inversion clade</taxon>
        <taxon>NPAAA clade</taxon>
        <taxon>Hologalegina</taxon>
        <taxon>IRL clade</taxon>
        <taxon>Trifolieae</taxon>
        <taxon>Trifolium</taxon>
    </lineage>
</organism>
<dbReference type="Gene3D" id="3.30.559.10">
    <property type="entry name" value="Chloramphenicol acetyltransferase-like domain"/>
    <property type="match status" value="1"/>
</dbReference>
<sequence>MKLKDLVCKMKEGLSEFNDVVPKIFEEKENDNLSLISECLKQAINSHAELPKNIFKFTSWCRLPLYELDFGWGKPTWVTTSGSSSKNLIVLMDTEDGIGIEAIVNLEENVMAKFENEVELLQYASLNLSKQSWRTQGRSNAY</sequence>
<evidence type="ECO:0000256" key="3">
    <source>
        <dbReference type="ARBA" id="ARBA00023315"/>
    </source>
</evidence>
<protein>
    <submittedName>
        <fullName evidence="4">Vinorine synthase-like</fullName>
    </submittedName>
</protein>
<comment type="similarity">
    <text evidence="1">Belongs to the plant acyltransferase family.</text>
</comment>
<dbReference type="PANTHER" id="PTHR31623">
    <property type="entry name" value="F21J9.9"/>
    <property type="match status" value="1"/>
</dbReference>
<evidence type="ECO:0000313" key="4">
    <source>
        <dbReference type="EMBL" id="MCH82035.1"/>
    </source>
</evidence>
<keyword evidence="3" id="KW-0012">Acyltransferase</keyword>
<evidence type="ECO:0000256" key="1">
    <source>
        <dbReference type="ARBA" id="ARBA00009861"/>
    </source>
</evidence>
<proteinExistence type="inferred from homology"/>
<name>A0A392M3Z4_9FABA</name>
<evidence type="ECO:0000313" key="5">
    <source>
        <dbReference type="Proteomes" id="UP000265520"/>
    </source>
</evidence>
<dbReference type="InterPro" id="IPR023213">
    <property type="entry name" value="CAT-like_dom_sf"/>
</dbReference>
<dbReference type="EMBL" id="LXQA010003117">
    <property type="protein sequence ID" value="MCH82035.1"/>
    <property type="molecule type" value="Genomic_DNA"/>
</dbReference>
<keyword evidence="5" id="KW-1185">Reference proteome</keyword>
<dbReference type="Pfam" id="PF02458">
    <property type="entry name" value="Transferase"/>
    <property type="match status" value="1"/>
</dbReference>
<keyword evidence="2" id="KW-0808">Transferase</keyword>
<dbReference type="PANTHER" id="PTHR31623:SF122">
    <property type="entry name" value="HXXXD-TYPE ACYL-TRANSFERASE FAMILY PROTEIN"/>
    <property type="match status" value="1"/>
</dbReference>
<dbReference type="Proteomes" id="UP000265520">
    <property type="component" value="Unassembled WGS sequence"/>
</dbReference>
<dbReference type="AlphaFoldDB" id="A0A392M3Z4"/>
<comment type="caution">
    <text evidence="4">The sequence shown here is derived from an EMBL/GenBank/DDBJ whole genome shotgun (WGS) entry which is preliminary data.</text>
</comment>
<accession>A0A392M3Z4</accession>
<dbReference type="GO" id="GO:0016746">
    <property type="term" value="F:acyltransferase activity"/>
    <property type="evidence" value="ECO:0007669"/>
    <property type="project" value="UniProtKB-KW"/>
</dbReference>
<reference evidence="4 5" key="1">
    <citation type="journal article" date="2018" name="Front. Plant Sci.">
        <title>Red Clover (Trifolium pratense) and Zigzag Clover (T. medium) - A Picture of Genomic Similarities and Differences.</title>
        <authorList>
            <person name="Dluhosova J."/>
            <person name="Istvanek J."/>
            <person name="Nedelnik J."/>
            <person name="Repkova J."/>
        </authorList>
    </citation>
    <scope>NUCLEOTIDE SEQUENCE [LARGE SCALE GENOMIC DNA]</scope>
    <source>
        <strain evidence="5">cv. 10/8</strain>
        <tissue evidence="4">Leaf</tissue>
    </source>
</reference>
<evidence type="ECO:0000256" key="2">
    <source>
        <dbReference type="ARBA" id="ARBA00022679"/>
    </source>
</evidence>
<gene>
    <name evidence="4" type="ORF">A2U01_0002831</name>
</gene>